<dbReference type="Proteomes" id="UP000245396">
    <property type="component" value="Unassembled WGS sequence"/>
</dbReference>
<dbReference type="EMBL" id="QGGG01000012">
    <property type="protein sequence ID" value="PWJ80590.1"/>
    <property type="molecule type" value="Genomic_DNA"/>
</dbReference>
<evidence type="ECO:0000313" key="1">
    <source>
        <dbReference type="EMBL" id="PWJ80590.1"/>
    </source>
</evidence>
<reference evidence="1 2" key="1">
    <citation type="submission" date="2018-05" db="EMBL/GenBank/DDBJ databases">
        <title>Genomic Encyclopedia of Type Strains, Phase IV (KMG-IV): sequencing the most valuable type-strain genomes for metagenomic binning, comparative biology and taxonomic classification.</title>
        <authorList>
            <person name="Goeker M."/>
        </authorList>
    </citation>
    <scope>NUCLEOTIDE SEQUENCE [LARGE SCALE GENOMIC DNA]</scope>
    <source>
        <strain evidence="1 2">DSM 6986</strain>
    </source>
</reference>
<protein>
    <submittedName>
        <fullName evidence="1">Uncharacterized protein</fullName>
    </submittedName>
</protein>
<dbReference type="RefSeq" id="WP_109613864.1">
    <property type="nucleotide sequence ID" value="NZ_QGGG01000012.1"/>
</dbReference>
<keyword evidence="2" id="KW-1185">Reference proteome</keyword>
<dbReference type="STRING" id="1192868.GCA_000304395_01021"/>
<comment type="caution">
    <text evidence="1">The sequence shown here is derived from an EMBL/GenBank/DDBJ whole genome shotgun (WGS) entry which is preliminary data.</text>
</comment>
<sequence length="98" mass="11141">MAARTAPLLTDSDHWIFAGEHIDALVAYSRREADGIAKDLNSDQTDYSVVRFNAVEGTCRDVTDEFIADEVEEEPEYPDFDRACSRGDRLHQMAREVF</sequence>
<organism evidence="1 2">
    <name type="scientific">Pseudaminobacter salicylatoxidans</name>
    <dbReference type="NCBI Taxonomy" id="93369"/>
    <lineage>
        <taxon>Bacteria</taxon>
        <taxon>Pseudomonadati</taxon>
        <taxon>Pseudomonadota</taxon>
        <taxon>Alphaproteobacteria</taxon>
        <taxon>Hyphomicrobiales</taxon>
        <taxon>Phyllobacteriaceae</taxon>
        <taxon>Pseudaminobacter</taxon>
    </lineage>
</organism>
<dbReference type="AlphaFoldDB" id="A0A316BZR3"/>
<accession>A0A316BZR3</accession>
<name>A0A316BZR3_PSESE</name>
<proteinExistence type="predicted"/>
<gene>
    <name evidence="1" type="ORF">C7441_112132</name>
</gene>
<evidence type="ECO:0000313" key="2">
    <source>
        <dbReference type="Proteomes" id="UP000245396"/>
    </source>
</evidence>